<reference evidence="3" key="1">
    <citation type="submission" date="2016-10" db="EMBL/GenBank/DDBJ databases">
        <authorList>
            <person name="Varghese N."/>
            <person name="Submissions S."/>
        </authorList>
    </citation>
    <scope>NUCLEOTIDE SEQUENCE [LARGE SCALE GENOMIC DNA]</scope>
    <source>
        <strain evidence="3">DSM 20406</strain>
    </source>
</reference>
<feature type="transmembrane region" description="Helical" evidence="1">
    <location>
        <begin position="57"/>
        <end position="85"/>
    </location>
</feature>
<evidence type="ECO:0000313" key="2">
    <source>
        <dbReference type="EMBL" id="SEI65065.1"/>
    </source>
</evidence>
<accession>A0A1H6SMK6</accession>
<dbReference type="AlphaFoldDB" id="A0A1H6SMK6"/>
<gene>
    <name evidence="2" type="ORF">SAMN04487834_101438</name>
</gene>
<evidence type="ECO:0000313" key="3">
    <source>
        <dbReference type="Proteomes" id="UP000183028"/>
    </source>
</evidence>
<keyword evidence="1" id="KW-0812">Transmembrane</keyword>
<dbReference type="OrthoDB" id="1651011at2"/>
<dbReference type="GeneID" id="54120914"/>
<organism evidence="2 3">
    <name type="scientific">Sharpea azabuensis</name>
    <dbReference type="NCBI Taxonomy" id="322505"/>
    <lineage>
        <taxon>Bacteria</taxon>
        <taxon>Bacillati</taxon>
        <taxon>Bacillota</taxon>
        <taxon>Erysipelotrichia</taxon>
        <taxon>Erysipelotrichales</taxon>
        <taxon>Coprobacillaceae</taxon>
        <taxon>Sharpea</taxon>
    </lineage>
</organism>
<sequence>MYFVICVFMALCGLVTEILFTEMFHTWFKVVLAVGSSASAGYAIARGLRFVAKQTKWFASPALMTTFYIAWACVLVIVIIVTLILKARKKKAA</sequence>
<evidence type="ECO:0000256" key="1">
    <source>
        <dbReference type="SAM" id="Phobius"/>
    </source>
</evidence>
<dbReference type="STRING" id="322505.SAMN04487836_102140"/>
<proteinExistence type="predicted"/>
<dbReference type="Proteomes" id="UP000183028">
    <property type="component" value="Unassembled WGS sequence"/>
</dbReference>
<name>A0A1H6SMK6_9FIRM</name>
<dbReference type="EMBL" id="FNYK01000014">
    <property type="protein sequence ID" value="SEI65065.1"/>
    <property type="molecule type" value="Genomic_DNA"/>
</dbReference>
<protein>
    <submittedName>
        <fullName evidence="2">Uncharacterized protein</fullName>
    </submittedName>
</protein>
<dbReference type="RefSeq" id="WP_033163526.1">
    <property type="nucleotide sequence ID" value="NZ_CACVPP010000023.1"/>
</dbReference>
<keyword evidence="1" id="KW-1133">Transmembrane helix</keyword>
<keyword evidence="1" id="KW-0472">Membrane</keyword>
<keyword evidence="3" id="KW-1185">Reference proteome</keyword>